<organism evidence="1 2">
    <name type="scientific">Trinickia dabaoshanensis</name>
    <dbReference type="NCBI Taxonomy" id="564714"/>
    <lineage>
        <taxon>Bacteria</taxon>
        <taxon>Pseudomonadati</taxon>
        <taxon>Pseudomonadota</taxon>
        <taxon>Betaproteobacteria</taxon>
        <taxon>Burkholderiales</taxon>
        <taxon>Burkholderiaceae</taxon>
        <taxon>Trinickia</taxon>
    </lineage>
</organism>
<name>A0A2N7VDI9_9BURK</name>
<proteinExistence type="predicted"/>
<comment type="caution">
    <text evidence="1">The sequence shown here is derived from an EMBL/GenBank/DDBJ whole genome shotgun (WGS) entry which is preliminary data.</text>
</comment>
<sequence length="612" mass="62245">MSGTVAIGNALSGASVTVMDSTGKTVSTTSDGNGSYSIQLTGLTSPLLITAADSSGASSTLYSIVASTTTNGATSITANVTTLTTAVAAELTDSGNPGDLASTTALSSVSPSAVSAAVTQLNTSLTPILNQYNLSPATFDPIGGKFTPDQTGADAVIDSVEIAPSASGTGLQLSSVADPNTVVPLKRNGGTAPTLAAPAQKADYLASLVQSLGQCIAKNATACSSAIDANYLNDGYTSMQIRHGGLFNAKSLIGVKTVAFLPAGTLSAISNQAALVYFLYIGANGMPNFASDFVQKLPNGTWDIIGNQEQYDVYIASFVGRKQFTDAADANNGRLESGIDIQIPQALFIGGVQTNVGSALVQGPGISGNGLYMLNTASGLGNAAYDLTIPSTALTGPWTGCATCAQSNGTTSSYKWDWVSLTGGTSAFAPNGAADYTPQPINVASLPQHGVYTVTLFDTTGTRIGQPVQVMNIAPNVAAAAGALVPWQTLGSDVIANFLTPGGSAATAPQATVALDWTAPALMAHWAKPNFGVSIGAVTAATAASPQEAYYNNNYVTVPAVDVAGTYSETFVPSISGRSATTEGLNAEASRFVKLGWQADGVYFSNIWVYKN</sequence>
<accession>A0A2N7VDI9</accession>
<evidence type="ECO:0000313" key="2">
    <source>
        <dbReference type="Proteomes" id="UP000235616"/>
    </source>
</evidence>
<dbReference type="Proteomes" id="UP000235616">
    <property type="component" value="Unassembled WGS sequence"/>
</dbReference>
<dbReference type="EMBL" id="PNYA01000034">
    <property type="protein sequence ID" value="PMS15219.1"/>
    <property type="molecule type" value="Genomic_DNA"/>
</dbReference>
<keyword evidence="2" id="KW-1185">Reference proteome</keyword>
<reference evidence="1 2" key="1">
    <citation type="submission" date="2018-01" db="EMBL/GenBank/DDBJ databases">
        <title>Whole genome analyses suggest that Burkholderia sensu lato contains two further novel genera in the rhizoxinica-symbiotica group Mycetohabitans gen. nov., and Trinickia gen. nov.: implications for the evolution of diazotrophy and nodulation in the Burkholderiaceae.</title>
        <authorList>
            <person name="Estrada-de los Santos P."/>
            <person name="Palmer M."/>
            <person name="Chavez-Ramirez B."/>
            <person name="Beukes C."/>
            <person name="Steenkamp E.T."/>
            <person name="Hirsch A.M."/>
            <person name="Manyaka P."/>
            <person name="Maluk M."/>
            <person name="Lafos M."/>
            <person name="Crook M."/>
            <person name="Gross E."/>
            <person name="Simon M.F."/>
            <person name="Bueno dos Reis Junior F."/>
            <person name="Poole P.S."/>
            <person name="Venter S.N."/>
            <person name="James E.K."/>
        </authorList>
    </citation>
    <scope>NUCLEOTIDE SEQUENCE [LARGE SCALE GENOMIC DNA]</scope>
    <source>
        <strain evidence="1 2">GIMN1.004</strain>
    </source>
</reference>
<evidence type="ECO:0000313" key="1">
    <source>
        <dbReference type="EMBL" id="PMS15219.1"/>
    </source>
</evidence>
<dbReference type="OrthoDB" id="8572778at2"/>
<protein>
    <submittedName>
        <fullName evidence="1">Cell wall anchor protein</fullName>
    </submittedName>
</protein>
<dbReference type="AlphaFoldDB" id="A0A2N7VDI9"/>
<gene>
    <name evidence="1" type="ORF">C0Z18_28300</name>
</gene>